<gene>
    <name evidence="2" type="ORF">KUCA_T00000549001</name>
</gene>
<dbReference type="OrthoDB" id="10258445at2759"/>
<evidence type="ECO:0000313" key="3">
    <source>
        <dbReference type="Proteomes" id="UP000019384"/>
    </source>
</evidence>
<dbReference type="PANTHER" id="PTHR21024">
    <property type="entry name" value="GROWTH HORMONE-INDUCIBLE SOLUBLE PROTEIN-RELATED"/>
    <property type="match status" value="1"/>
</dbReference>
<evidence type="ECO:0000256" key="1">
    <source>
        <dbReference type="ARBA" id="ARBA00009508"/>
    </source>
</evidence>
<dbReference type="InterPro" id="IPR045296">
    <property type="entry name" value="Complex1_LYR_ETFRF1_LYRM5"/>
</dbReference>
<comment type="similarity">
    <text evidence="1">Belongs to the complex I LYR family.</text>
</comment>
<evidence type="ECO:0008006" key="4">
    <source>
        <dbReference type="Google" id="ProtNLM"/>
    </source>
</evidence>
<reference evidence="2" key="1">
    <citation type="submission" date="2013-12" db="EMBL/GenBank/DDBJ databases">
        <authorList>
            <person name="Genoscope - CEA"/>
        </authorList>
    </citation>
    <scope>NUCLEOTIDE SEQUENCE</scope>
    <source>
        <strain evidence="2">CBS 1993</strain>
    </source>
</reference>
<dbReference type="AlphaFoldDB" id="W6MGF8"/>
<dbReference type="Pfam" id="PF13233">
    <property type="entry name" value="Complex1_LYR_2"/>
    <property type="match status" value="1"/>
</dbReference>
<dbReference type="InterPro" id="IPR052000">
    <property type="entry name" value="ETFRF1"/>
</dbReference>
<dbReference type="CDD" id="cd20265">
    <property type="entry name" value="Complex1_LYR_ETFRF1_LYRM5"/>
    <property type="match status" value="1"/>
</dbReference>
<sequence>MNPKVRQLYKDLLWLAKNYPGDYPKIRDKLHDGFIRNARVSSGEELEKCLEHGEFIAKELQSLYFLRTYRAVKRNYYD</sequence>
<name>W6MGF8_9ASCO</name>
<dbReference type="PANTHER" id="PTHR21024:SF0">
    <property type="entry name" value="ELECTRON TRANSFER FLAVOPROTEIN REGULATORY FACTOR 1"/>
    <property type="match status" value="1"/>
</dbReference>
<reference evidence="2" key="2">
    <citation type="submission" date="2014-02" db="EMBL/GenBank/DDBJ databases">
        <title>Complete DNA sequence of /Kuraishia capsulata/ illustrates novel genomic features among budding yeasts (/Saccharomycotina/).</title>
        <authorList>
            <person name="Morales L."/>
            <person name="Noel B."/>
            <person name="Porcel B."/>
            <person name="Marcet-Houben M."/>
            <person name="Hullo M-F."/>
            <person name="Sacerdot C."/>
            <person name="Tekaia F."/>
            <person name="Leh-Louis V."/>
            <person name="Despons L."/>
            <person name="Khanna V."/>
            <person name="Aury J-M."/>
            <person name="Barbe V."/>
            <person name="Couloux A."/>
            <person name="Labadie K."/>
            <person name="Pelletier E."/>
            <person name="Souciet J-L."/>
            <person name="Boekhout T."/>
            <person name="Gabaldon T."/>
            <person name="Wincker P."/>
            <person name="Dujon B."/>
        </authorList>
    </citation>
    <scope>NUCLEOTIDE SEQUENCE</scope>
    <source>
        <strain evidence="2">CBS 1993</strain>
    </source>
</reference>
<accession>W6MGF8</accession>
<dbReference type="Proteomes" id="UP000019384">
    <property type="component" value="Unassembled WGS sequence"/>
</dbReference>
<proteinExistence type="inferred from homology"/>
<keyword evidence="3" id="KW-1185">Reference proteome</keyword>
<dbReference type="HOGENOM" id="CLU_141157_2_0_1"/>
<dbReference type="RefSeq" id="XP_022456600.1">
    <property type="nucleotide sequence ID" value="XM_022605098.1"/>
</dbReference>
<dbReference type="STRING" id="1382522.W6MGF8"/>
<dbReference type="GO" id="GO:0005739">
    <property type="term" value="C:mitochondrion"/>
    <property type="evidence" value="ECO:0007669"/>
    <property type="project" value="TreeGrafter"/>
</dbReference>
<evidence type="ECO:0000313" key="2">
    <source>
        <dbReference type="EMBL" id="CDK24583.1"/>
    </source>
</evidence>
<dbReference type="GO" id="GO:0090324">
    <property type="term" value="P:negative regulation of oxidative phosphorylation"/>
    <property type="evidence" value="ECO:0007669"/>
    <property type="project" value="InterPro"/>
</dbReference>
<organism evidence="2 3">
    <name type="scientific">Kuraishia capsulata CBS 1993</name>
    <dbReference type="NCBI Taxonomy" id="1382522"/>
    <lineage>
        <taxon>Eukaryota</taxon>
        <taxon>Fungi</taxon>
        <taxon>Dikarya</taxon>
        <taxon>Ascomycota</taxon>
        <taxon>Saccharomycotina</taxon>
        <taxon>Pichiomycetes</taxon>
        <taxon>Pichiales</taxon>
        <taxon>Pichiaceae</taxon>
        <taxon>Kuraishia</taxon>
    </lineage>
</organism>
<dbReference type="GeneID" id="34517988"/>
<protein>
    <recommendedName>
        <fullName evidence="4">Mitochondrial zinc maintenance protein 1, mitochondrial</fullName>
    </recommendedName>
</protein>
<dbReference type="GO" id="GO:0022904">
    <property type="term" value="P:respiratory electron transport chain"/>
    <property type="evidence" value="ECO:0007669"/>
    <property type="project" value="TreeGrafter"/>
</dbReference>
<dbReference type="EMBL" id="HG793125">
    <property type="protein sequence ID" value="CDK24583.1"/>
    <property type="molecule type" value="Genomic_DNA"/>
</dbReference>